<dbReference type="Gene3D" id="3.50.50.60">
    <property type="entry name" value="FAD/NAD(P)-binding domain"/>
    <property type="match status" value="1"/>
</dbReference>
<evidence type="ECO:0000256" key="3">
    <source>
        <dbReference type="ARBA" id="ARBA00023002"/>
    </source>
</evidence>
<protein>
    <submittedName>
        <fullName evidence="4">NAD(P)/FAD-dependent oxidoreductase</fullName>
    </submittedName>
</protein>
<dbReference type="Proteomes" id="UP000269265">
    <property type="component" value="Unassembled WGS sequence"/>
</dbReference>
<evidence type="ECO:0000313" key="5">
    <source>
        <dbReference type="Proteomes" id="UP000269265"/>
    </source>
</evidence>
<keyword evidence="5" id="KW-1185">Reference proteome</keyword>
<dbReference type="OrthoDB" id="9790219at2"/>
<dbReference type="GO" id="GO:0050660">
    <property type="term" value="F:flavin adenine dinucleotide binding"/>
    <property type="evidence" value="ECO:0007669"/>
    <property type="project" value="InterPro"/>
</dbReference>
<dbReference type="AlphaFoldDB" id="A0A426VDA6"/>
<dbReference type="InterPro" id="IPR020946">
    <property type="entry name" value="Flavin_mOase-like"/>
</dbReference>
<proteinExistence type="predicted"/>
<keyword evidence="3" id="KW-0560">Oxidoreductase</keyword>
<gene>
    <name evidence="4" type="ORF">EIP75_07875</name>
</gene>
<evidence type="ECO:0000313" key="4">
    <source>
        <dbReference type="EMBL" id="RRS04883.1"/>
    </source>
</evidence>
<dbReference type="PIRSF" id="PIRSF000332">
    <property type="entry name" value="FMO"/>
    <property type="match status" value="1"/>
</dbReference>
<keyword evidence="1" id="KW-0285">Flavoprotein</keyword>
<dbReference type="PANTHER" id="PTHR43539:SF78">
    <property type="entry name" value="FLAVIN-CONTAINING MONOOXYGENASE"/>
    <property type="match status" value="1"/>
</dbReference>
<evidence type="ECO:0000256" key="1">
    <source>
        <dbReference type="ARBA" id="ARBA00022630"/>
    </source>
</evidence>
<dbReference type="PANTHER" id="PTHR43539">
    <property type="entry name" value="FLAVIN-BINDING MONOOXYGENASE-LIKE PROTEIN (AFU_ORTHOLOGUE AFUA_4G09220)"/>
    <property type="match status" value="1"/>
</dbReference>
<keyword evidence="2" id="KW-0274">FAD</keyword>
<dbReference type="PRINTS" id="PR00368">
    <property type="entry name" value="FADPNR"/>
</dbReference>
<reference evidence="4 5" key="1">
    <citation type="submission" date="2018-12" db="EMBL/GenBank/DDBJ databases">
        <title>The whole draft genome of Aquabacterium sp. SJQ9.</title>
        <authorList>
            <person name="Sun L."/>
            <person name="Gao X."/>
            <person name="Chen W."/>
            <person name="Huang K."/>
        </authorList>
    </citation>
    <scope>NUCLEOTIDE SEQUENCE [LARGE SCALE GENOMIC DNA]</scope>
    <source>
        <strain evidence="4 5">SJQ9</strain>
    </source>
</reference>
<evidence type="ECO:0000256" key="2">
    <source>
        <dbReference type="ARBA" id="ARBA00022827"/>
    </source>
</evidence>
<dbReference type="RefSeq" id="WP_125242701.1">
    <property type="nucleotide sequence ID" value="NZ_RSED01000005.1"/>
</dbReference>
<dbReference type="GO" id="GO:0050661">
    <property type="term" value="F:NADP binding"/>
    <property type="evidence" value="ECO:0007669"/>
    <property type="project" value="InterPro"/>
</dbReference>
<dbReference type="InterPro" id="IPR050982">
    <property type="entry name" value="Auxin_biosynth/cation_transpt"/>
</dbReference>
<organism evidence="4 5">
    <name type="scientific">Aquabacterium soli</name>
    <dbReference type="NCBI Taxonomy" id="2493092"/>
    <lineage>
        <taxon>Bacteria</taxon>
        <taxon>Pseudomonadati</taxon>
        <taxon>Pseudomonadota</taxon>
        <taxon>Betaproteobacteria</taxon>
        <taxon>Burkholderiales</taxon>
        <taxon>Aquabacterium</taxon>
    </lineage>
</organism>
<accession>A0A426VDA6</accession>
<dbReference type="InterPro" id="IPR000960">
    <property type="entry name" value="Flavin_mOase"/>
</dbReference>
<dbReference type="GO" id="GO:0004499">
    <property type="term" value="F:N,N-dimethylaniline monooxygenase activity"/>
    <property type="evidence" value="ECO:0007669"/>
    <property type="project" value="InterPro"/>
</dbReference>
<dbReference type="EMBL" id="RSED01000005">
    <property type="protein sequence ID" value="RRS04883.1"/>
    <property type="molecule type" value="Genomic_DNA"/>
</dbReference>
<sequence>MSALPSDATAPGPLRQAPFTPTLIVGSGPAGLAVAACLRRLWLPFEILEQAGDVGHSWMRHYERLHLHTDKGHSELPYRPFPADYPRYPSRQQVVDYLQDYARHFQIAPRFQQQVVSARRVFSGEGTEAGQPCWEVNTQDTRYSTHHLVLATGVNHDPHRPHWPGQHTFQGEIVHSAEYKNGARWAGKAVLVVGLGNSGGEIAIDLWEHQARPSLAVRSPVNVIPREVMGTPFLTMGILQRSWPAWLADALNAPATRLLVGDLTRYGLPKPRLGPIAQVRQEGKVPFIDIGTIDLVKRGQVSVHPGIERFTPDGVVFTDGRAQSFDAVVLATGYRSQVGHWLEDGQIPLPDKQVPSPQPGLPEGLHLCGFYVSPTGMLREIAREARLISRAIAASQGDQAATQAG</sequence>
<dbReference type="InterPro" id="IPR036188">
    <property type="entry name" value="FAD/NAD-bd_sf"/>
</dbReference>
<comment type="caution">
    <text evidence="4">The sequence shown here is derived from an EMBL/GenBank/DDBJ whole genome shotgun (WGS) entry which is preliminary data.</text>
</comment>
<dbReference type="Pfam" id="PF00743">
    <property type="entry name" value="FMO-like"/>
    <property type="match status" value="1"/>
</dbReference>
<dbReference type="PRINTS" id="PR00469">
    <property type="entry name" value="PNDRDTASEII"/>
</dbReference>
<name>A0A426VDA6_9BURK</name>
<dbReference type="SUPFAM" id="SSF51905">
    <property type="entry name" value="FAD/NAD(P)-binding domain"/>
    <property type="match status" value="2"/>
</dbReference>